<proteinExistence type="predicted"/>
<comment type="caution">
    <text evidence="1">The sequence shown here is derived from an EMBL/GenBank/DDBJ whole genome shotgun (WGS) entry which is preliminary data.</text>
</comment>
<evidence type="ECO:0000313" key="1">
    <source>
        <dbReference type="EMBL" id="CAG7554309.1"/>
    </source>
</evidence>
<reference evidence="1" key="1">
    <citation type="submission" date="2021-05" db="EMBL/GenBank/DDBJ databases">
        <authorList>
            <person name="Khan N."/>
        </authorList>
    </citation>
    <scope>NUCLEOTIDE SEQUENCE</scope>
</reference>
<dbReference type="EMBL" id="CAJSTJ010000003">
    <property type="protein sequence ID" value="CAG7554309.1"/>
    <property type="molecule type" value="Genomic_DNA"/>
</dbReference>
<organism evidence="1 2">
    <name type="scientific">Fusarium equiseti</name>
    <name type="common">Fusarium scirpi</name>
    <dbReference type="NCBI Taxonomy" id="61235"/>
    <lineage>
        <taxon>Eukaryota</taxon>
        <taxon>Fungi</taxon>
        <taxon>Dikarya</taxon>
        <taxon>Ascomycota</taxon>
        <taxon>Pezizomycotina</taxon>
        <taxon>Sordariomycetes</taxon>
        <taxon>Hypocreomycetidae</taxon>
        <taxon>Hypocreales</taxon>
        <taxon>Nectriaceae</taxon>
        <taxon>Fusarium</taxon>
        <taxon>Fusarium incarnatum-equiseti species complex</taxon>
    </lineage>
</organism>
<protein>
    <recommendedName>
        <fullName evidence="3">Transcription factor domain-containing protein</fullName>
    </recommendedName>
</protein>
<dbReference type="AlphaFoldDB" id="A0A8J2IQG1"/>
<gene>
    <name evidence="1" type="ORF">FEQUK3_LOCUS14</name>
</gene>
<dbReference type="Proteomes" id="UP000693738">
    <property type="component" value="Unassembled WGS sequence"/>
</dbReference>
<accession>A0A8J2IQG1</accession>
<name>A0A8J2IQG1_FUSEQ</name>
<evidence type="ECO:0008006" key="3">
    <source>
        <dbReference type="Google" id="ProtNLM"/>
    </source>
</evidence>
<sequence>MIKPIKEPQRLNSVTDSQTLSLLVVRGDLDTGLQMYIRQVLRDGPPLATLDISWRNELSVVSKPMDTGLRIFNPLHLEVVRVFDQMSLHHLSDILRSFPAEFAEHNATAFIHPGIYKTGIPPQLEEARDICYSFQVGGNYLANNRLNTLRSTIRRLLRSATQASSFPETLAYAQSIILAQIIRLLSCTGPDSDQIERDNEDMWALTHTLWQNAPTQLPSTLSPWQAWLFSESVRRTIMVCNILLAVYSSLERGYTIHSLCVEALPFDLRTQLWDARTDEEWEFVAERTKSPALVTLSQFTSLQWGIDGGSRFEDLLVLASGK</sequence>
<evidence type="ECO:0000313" key="2">
    <source>
        <dbReference type="Proteomes" id="UP000693738"/>
    </source>
</evidence>